<name>A0A251S1C0_HELAN</name>
<keyword evidence="2" id="KW-0539">Nucleus</keyword>
<proteinExistence type="predicted"/>
<dbReference type="Proteomes" id="UP000215914">
    <property type="component" value="Chromosome 16"/>
</dbReference>
<comment type="subcellular location">
    <subcellularLocation>
        <location evidence="1">Nucleus</location>
    </subcellularLocation>
</comment>
<evidence type="ECO:0000256" key="3">
    <source>
        <dbReference type="SAM" id="MobiDB-lite"/>
    </source>
</evidence>
<dbReference type="EMBL" id="MNCJ02000323">
    <property type="protein sequence ID" value="KAF5796028.1"/>
    <property type="molecule type" value="Genomic_DNA"/>
</dbReference>
<feature type="domain" description="Myb-like" evidence="4">
    <location>
        <begin position="428"/>
        <end position="483"/>
    </location>
</feature>
<keyword evidence="7" id="KW-0371">Homeobox</keyword>
<keyword evidence="7" id="KW-0238">DNA-binding</keyword>
<dbReference type="GO" id="GO:0003677">
    <property type="term" value="F:DNA binding"/>
    <property type="evidence" value="ECO:0007669"/>
    <property type="project" value="UniProtKB-KW"/>
</dbReference>
<protein>
    <submittedName>
        <fullName evidence="7">Putative homeodomain-like protein</fullName>
    </submittedName>
    <submittedName>
        <fullName evidence="6">Transcription factor MYB-related family</fullName>
    </submittedName>
</protein>
<dbReference type="PANTHER" id="PTHR46993:SF6">
    <property type="entry name" value="MYB TRANSCRIPTION FACTOR"/>
    <property type="match status" value="1"/>
</dbReference>
<evidence type="ECO:0000313" key="6">
    <source>
        <dbReference type="EMBL" id="KAF5796028.1"/>
    </source>
</evidence>
<dbReference type="GO" id="GO:0005634">
    <property type="term" value="C:nucleus"/>
    <property type="evidence" value="ECO:0007669"/>
    <property type="project" value="UniProtKB-SubCell"/>
</dbReference>
<dbReference type="FunCoup" id="A0A251S1C0">
    <property type="interactions" value="1785"/>
</dbReference>
<dbReference type="AlphaFoldDB" id="A0A251S1C0"/>
<evidence type="ECO:0000313" key="8">
    <source>
        <dbReference type="Proteomes" id="UP000215914"/>
    </source>
</evidence>
<dbReference type="CDD" id="cd11660">
    <property type="entry name" value="SANT_TRF"/>
    <property type="match status" value="1"/>
</dbReference>
<reference evidence="6" key="3">
    <citation type="submission" date="2020-06" db="EMBL/GenBank/DDBJ databases">
        <title>Helianthus annuus Genome sequencing and assembly Release 2.</title>
        <authorList>
            <person name="Gouzy J."/>
            <person name="Langlade N."/>
            <person name="Munos S."/>
        </authorList>
    </citation>
    <scope>NUCLEOTIDE SEQUENCE</scope>
    <source>
        <tissue evidence="6">Leaves</tissue>
    </source>
</reference>
<sequence>MDIDVSGWILEFLLRQNSLTDQTLNNLIRVLPLPNTNPRLKKALILRKLQSDIQNATISERTIGYLEQIEQLDHNSSPSTVSEAMKAAYCTVMMHCTSKLIEETAGDKKVKYYTAVKRLWSVRVCEMERCGVQLVHDDLVRWVHDVEAGVLDVDVCENVLKMVLDSDVVKCVGRYVNEAWETMGPSFLELACETVLNDDGLSEAMGLLDEVAQLRSDTLRAHEEEVSKLNNQSKDSAPTDDAGANSKEAMKAHVPPTHKHVVSRRSRRAKIVDTMEASHDKYDYIPSPEVSKVQEALESSTFELHAAVKDPLPDALRLAESLKVGTSGENAAHDLAGGNVTSVNDKAPSSSHDRKGKALEADGDDDTVKDQNKRIKPSLFERNHTAHTTEWSDSIDTSEEGSPTRPHLPSPQKRKVSPLNIYKMEKLVRQRKKKRWSPLEEDTLRTGVQKYGKGNWKLILSMYRDIFEDRTEVDLKDKWRNLTR</sequence>
<dbReference type="SUPFAM" id="SSF46689">
    <property type="entry name" value="Homeodomain-like"/>
    <property type="match status" value="1"/>
</dbReference>
<dbReference type="Gramene" id="mRNA:HanXRQr2_Chr08g0346661">
    <property type="protein sequence ID" value="mRNA:HanXRQr2_Chr08g0346661"/>
    <property type="gene ID" value="HanXRQr2_Chr08g0346661"/>
</dbReference>
<dbReference type="Pfam" id="PF00249">
    <property type="entry name" value="Myb_DNA-binding"/>
    <property type="match status" value="1"/>
</dbReference>
<dbReference type="InterPro" id="IPR017930">
    <property type="entry name" value="Myb_dom"/>
</dbReference>
<feature type="compositionally biased region" description="Polar residues" evidence="3">
    <location>
        <begin position="386"/>
        <end position="395"/>
    </location>
</feature>
<dbReference type="PROSITE" id="PS51294">
    <property type="entry name" value="HTH_MYB"/>
    <property type="match status" value="1"/>
</dbReference>
<dbReference type="PROSITE" id="PS50090">
    <property type="entry name" value="MYB_LIKE"/>
    <property type="match status" value="1"/>
</dbReference>
<dbReference type="Gene3D" id="1.10.10.60">
    <property type="entry name" value="Homeodomain-like"/>
    <property type="match status" value="1"/>
</dbReference>
<dbReference type="InterPro" id="IPR009057">
    <property type="entry name" value="Homeodomain-like_sf"/>
</dbReference>
<feature type="compositionally biased region" description="Polar residues" evidence="3">
    <location>
        <begin position="339"/>
        <end position="350"/>
    </location>
</feature>
<dbReference type="OMA" id="RDNMGHQ"/>
<accession>A0A251S1C0</accession>
<feature type="region of interest" description="Disordered" evidence="3">
    <location>
        <begin position="224"/>
        <end position="268"/>
    </location>
</feature>
<feature type="region of interest" description="Disordered" evidence="3">
    <location>
        <begin position="329"/>
        <end position="417"/>
    </location>
</feature>
<evidence type="ECO:0000256" key="1">
    <source>
        <dbReference type="ARBA" id="ARBA00004123"/>
    </source>
</evidence>
<evidence type="ECO:0000259" key="4">
    <source>
        <dbReference type="PROSITE" id="PS50090"/>
    </source>
</evidence>
<dbReference type="InParanoid" id="A0A251S1C0"/>
<evidence type="ECO:0000259" key="5">
    <source>
        <dbReference type="PROSITE" id="PS51294"/>
    </source>
</evidence>
<dbReference type="InterPro" id="IPR001005">
    <property type="entry name" value="SANT/Myb"/>
</dbReference>
<evidence type="ECO:0000313" key="7">
    <source>
        <dbReference type="EMBL" id="OTF92505.1"/>
    </source>
</evidence>
<reference evidence="7" key="2">
    <citation type="submission" date="2017-02" db="EMBL/GenBank/DDBJ databases">
        <title>Sunflower complete genome.</title>
        <authorList>
            <person name="Langlade N."/>
            <person name="Munos S."/>
        </authorList>
    </citation>
    <scope>NUCLEOTIDE SEQUENCE [LARGE SCALE GENOMIC DNA]</scope>
    <source>
        <tissue evidence="7">Leaves</tissue>
    </source>
</reference>
<dbReference type="PANTHER" id="PTHR46993">
    <property type="entry name" value="MYB TRANSCRIPTION FACTOR"/>
    <property type="match status" value="1"/>
</dbReference>
<reference evidence="6 8" key="1">
    <citation type="journal article" date="2017" name="Nature">
        <title>The sunflower genome provides insights into oil metabolism, flowering and Asterid evolution.</title>
        <authorList>
            <person name="Badouin H."/>
            <person name="Gouzy J."/>
            <person name="Grassa C.J."/>
            <person name="Murat F."/>
            <person name="Staton S.E."/>
            <person name="Cottret L."/>
            <person name="Lelandais-Briere C."/>
            <person name="Owens G.L."/>
            <person name="Carrere S."/>
            <person name="Mayjonade B."/>
            <person name="Legrand L."/>
            <person name="Gill N."/>
            <person name="Kane N.C."/>
            <person name="Bowers J.E."/>
            <person name="Hubner S."/>
            <person name="Bellec A."/>
            <person name="Berard A."/>
            <person name="Berges H."/>
            <person name="Blanchet N."/>
            <person name="Boniface M.C."/>
            <person name="Brunel D."/>
            <person name="Catrice O."/>
            <person name="Chaidir N."/>
            <person name="Claudel C."/>
            <person name="Donnadieu C."/>
            <person name="Faraut T."/>
            <person name="Fievet G."/>
            <person name="Helmstetter N."/>
            <person name="King M."/>
            <person name="Knapp S.J."/>
            <person name="Lai Z."/>
            <person name="Le Paslier M.C."/>
            <person name="Lippi Y."/>
            <person name="Lorenzon L."/>
            <person name="Mandel J.R."/>
            <person name="Marage G."/>
            <person name="Marchand G."/>
            <person name="Marquand E."/>
            <person name="Bret-Mestries E."/>
            <person name="Morien E."/>
            <person name="Nambeesan S."/>
            <person name="Nguyen T."/>
            <person name="Pegot-Espagnet P."/>
            <person name="Pouilly N."/>
            <person name="Raftis F."/>
            <person name="Sallet E."/>
            <person name="Schiex T."/>
            <person name="Thomas J."/>
            <person name="Vandecasteele C."/>
            <person name="Vares D."/>
            <person name="Vear F."/>
            <person name="Vautrin S."/>
            <person name="Crespi M."/>
            <person name="Mangin B."/>
            <person name="Burke J.M."/>
            <person name="Salse J."/>
            <person name="Munos S."/>
            <person name="Vincourt P."/>
            <person name="Rieseberg L.H."/>
            <person name="Langlade N.B."/>
        </authorList>
    </citation>
    <scope>NUCLEOTIDE SEQUENCE [LARGE SCALE GENOMIC DNA]</scope>
    <source>
        <strain evidence="8">cv. SF193</strain>
        <tissue evidence="6">Leaves</tissue>
    </source>
</reference>
<organism evidence="7 8">
    <name type="scientific">Helianthus annuus</name>
    <name type="common">Common sunflower</name>
    <dbReference type="NCBI Taxonomy" id="4232"/>
    <lineage>
        <taxon>Eukaryota</taxon>
        <taxon>Viridiplantae</taxon>
        <taxon>Streptophyta</taxon>
        <taxon>Embryophyta</taxon>
        <taxon>Tracheophyta</taxon>
        <taxon>Spermatophyta</taxon>
        <taxon>Magnoliopsida</taxon>
        <taxon>eudicotyledons</taxon>
        <taxon>Gunneridae</taxon>
        <taxon>Pentapetalae</taxon>
        <taxon>asterids</taxon>
        <taxon>campanulids</taxon>
        <taxon>Asterales</taxon>
        <taxon>Asteraceae</taxon>
        <taxon>Asteroideae</taxon>
        <taxon>Heliantheae alliance</taxon>
        <taxon>Heliantheae</taxon>
        <taxon>Helianthus</taxon>
    </lineage>
</organism>
<gene>
    <name evidence="7" type="ORF">HannXRQ_Chr16g0522621</name>
    <name evidence="6" type="ORF">HanXRQr2_Chr08g0346661</name>
</gene>
<dbReference type="EMBL" id="CM007905">
    <property type="protein sequence ID" value="OTF92505.1"/>
    <property type="molecule type" value="Genomic_DNA"/>
</dbReference>
<dbReference type="SMART" id="SM00717">
    <property type="entry name" value="SANT"/>
    <property type="match status" value="1"/>
</dbReference>
<feature type="compositionally biased region" description="Basic and acidic residues" evidence="3">
    <location>
        <begin position="351"/>
        <end position="384"/>
    </location>
</feature>
<feature type="domain" description="HTH myb-type" evidence="5">
    <location>
        <begin position="431"/>
        <end position="484"/>
    </location>
</feature>
<dbReference type="STRING" id="4232.A0A251S1C0"/>
<keyword evidence="8" id="KW-1185">Reference proteome</keyword>
<feature type="compositionally biased region" description="Basic residues" evidence="3">
    <location>
        <begin position="256"/>
        <end position="268"/>
    </location>
</feature>
<evidence type="ECO:0000256" key="2">
    <source>
        <dbReference type="ARBA" id="ARBA00023242"/>
    </source>
</evidence>